<evidence type="ECO:0000313" key="2">
    <source>
        <dbReference type="Proteomes" id="UP001420932"/>
    </source>
</evidence>
<dbReference type="Proteomes" id="UP001420932">
    <property type="component" value="Unassembled WGS sequence"/>
</dbReference>
<dbReference type="AlphaFoldDB" id="A0AAP0PXS7"/>
<proteinExistence type="predicted"/>
<comment type="caution">
    <text evidence="1">The sequence shown here is derived from an EMBL/GenBank/DDBJ whole genome shotgun (WGS) entry which is preliminary data.</text>
</comment>
<accession>A0AAP0PXS7</accession>
<protein>
    <submittedName>
        <fullName evidence="1">Uncharacterized protein</fullName>
    </submittedName>
</protein>
<gene>
    <name evidence="1" type="ORF">Syun_006683</name>
</gene>
<organism evidence="1 2">
    <name type="scientific">Stephania yunnanensis</name>
    <dbReference type="NCBI Taxonomy" id="152371"/>
    <lineage>
        <taxon>Eukaryota</taxon>
        <taxon>Viridiplantae</taxon>
        <taxon>Streptophyta</taxon>
        <taxon>Embryophyta</taxon>
        <taxon>Tracheophyta</taxon>
        <taxon>Spermatophyta</taxon>
        <taxon>Magnoliopsida</taxon>
        <taxon>Ranunculales</taxon>
        <taxon>Menispermaceae</taxon>
        <taxon>Menispermoideae</taxon>
        <taxon>Cissampelideae</taxon>
        <taxon>Stephania</taxon>
    </lineage>
</organism>
<dbReference type="EMBL" id="JBBNAF010000003">
    <property type="protein sequence ID" value="KAK9160342.1"/>
    <property type="molecule type" value="Genomic_DNA"/>
</dbReference>
<reference evidence="1 2" key="1">
    <citation type="submission" date="2024-01" db="EMBL/GenBank/DDBJ databases">
        <title>Genome assemblies of Stephania.</title>
        <authorList>
            <person name="Yang L."/>
        </authorList>
    </citation>
    <scope>NUCLEOTIDE SEQUENCE [LARGE SCALE GENOMIC DNA]</scope>
    <source>
        <strain evidence="1">YNDBR</strain>
        <tissue evidence="1">Leaf</tissue>
    </source>
</reference>
<sequence>MVVMGAVEMLFDLFLHRDYKDYWTYLNPQFRIKKSQAGRSGCGVLQLMDPI</sequence>
<keyword evidence="2" id="KW-1185">Reference proteome</keyword>
<name>A0AAP0PXS7_9MAGN</name>
<evidence type="ECO:0000313" key="1">
    <source>
        <dbReference type="EMBL" id="KAK9160342.1"/>
    </source>
</evidence>